<organism evidence="2 3">
    <name type="scientific">Liquidambar formosana</name>
    <name type="common">Formosan gum</name>
    <dbReference type="NCBI Taxonomy" id="63359"/>
    <lineage>
        <taxon>Eukaryota</taxon>
        <taxon>Viridiplantae</taxon>
        <taxon>Streptophyta</taxon>
        <taxon>Embryophyta</taxon>
        <taxon>Tracheophyta</taxon>
        <taxon>Spermatophyta</taxon>
        <taxon>Magnoliopsida</taxon>
        <taxon>eudicotyledons</taxon>
        <taxon>Gunneridae</taxon>
        <taxon>Pentapetalae</taxon>
        <taxon>Saxifragales</taxon>
        <taxon>Altingiaceae</taxon>
        <taxon>Liquidambar</taxon>
    </lineage>
</organism>
<protein>
    <submittedName>
        <fullName evidence="2">Uncharacterized protein</fullName>
    </submittedName>
</protein>
<keyword evidence="3" id="KW-1185">Reference proteome</keyword>
<dbReference type="Proteomes" id="UP001415857">
    <property type="component" value="Unassembled WGS sequence"/>
</dbReference>
<name>A0AAP0R7P9_LIQFO</name>
<feature type="compositionally biased region" description="Low complexity" evidence="1">
    <location>
        <begin position="1"/>
        <end position="17"/>
    </location>
</feature>
<dbReference type="EMBL" id="JBBPBK010000012">
    <property type="protein sequence ID" value="KAK9273282.1"/>
    <property type="molecule type" value="Genomic_DNA"/>
</dbReference>
<dbReference type="AlphaFoldDB" id="A0AAP0R7P9"/>
<accession>A0AAP0R7P9</accession>
<evidence type="ECO:0000256" key="1">
    <source>
        <dbReference type="SAM" id="MobiDB-lite"/>
    </source>
</evidence>
<evidence type="ECO:0000313" key="2">
    <source>
        <dbReference type="EMBL" id="KAK9273282.1"/>
    </source>
</evidence>
<reference evidence="2 3" key="1">
    <citation type="journal article" date="2024" name="Plant J.">
        <title>Genome sequences and population genomics reveal climatic adaptation and genomic divergence between two closely related sweetgum species.</title>
        <authorList>
            <person name="Xu W.Q."/>
            <person name="Ren C.Q."/>
            <person name="Zhang X.Y."/>
            <person name="Comes H.P."/>
            <person name="Liu X.H."/>
            <person name="Li Y.G."/>
            <person name="Kettle C.J."/>
            <person name="Jalonen R."/>
            <person name="Gaisberger H."/>
            <person name="Ma Y.Z."/>
            <person name="Qiu Y.X."/>
        </authorList>
    </citation>
    <scope>NUCLEOTIDE SEQUENCE [LARGE SCALE GENOMIC DNA]</scope>
    <source>
        <strain evidence="2">Hangzhou</strain>
    </source>
</reference>
<gene>
    <name evidence="2" type="ORF">L1049_018089</name>
</gene>
<comment type="caution">
    <text evidence="2">The sequence shown here is derived from an EMBL/GenBank/DDBJ whole genome shotgun (WGS) entry which is preliminary data.</text>
</comment>
<proteinExistence type="predicted"/>
<feature type="region of interest" description="Disordered" evidence="1">
    <location>
        <begin position="1"/>
        <end position="48"/>
    </location>
</feature>
<feature type="compositionally biased region" description="Basic and acidic residues" evidence="1">
    <location>
        <begin position="39"/>
        <end position="48"/>
    </location>
</feature>
<evidence type="ECO:0000313" key="3">
    <source>
        <dbReference type="Proteomes" id="UP001415857"/>
    </source>
</evidence>
<sequence>MAPPAQSQRTSSPSQPSGKGEVSDLKSQLRQFAGSRAPGADDSKRELVQEGHFIHDDRHRCVVAVRRDGDVLSDVRHCFEENVLSIRWELC</sequence>